<dbReference type="Gene3D" id="3.40.50.11840">
    <property type="entry name" value="Diphthamide synthesis DPH1/DPH2 domain 1"/>
    <property type="match status" value="1"/>
</dbReference>
<dbReference type="NCBIfam" id="TIGR00322">
    <property type="entry name" value="diphth2_R"/>
    <property type="match status" value="1"/>
</dbReference>
<dbReference type="AlphaFoldDB" id="A0ABD2MX59"/>
<dbReference type="Pfam" id="PF01866">
    <property type="entry name" value="Diphthamide_syn"/>
    <property type="match status" value="1"/>
</dbReference>
<accession>A0ABD2MX59</accession>
<evidence type="ECO:0000313" key="2">
    <source>
        <dbReference type="Proteomes" id="UP001516400"/>
    </source>
</evidence>
<dbReference type="EMBL" id="JABFTP020000042">
    <property type="protein sequence ID" value="KAL3271078.1"/>
    <property type="molecule type" value="Genomic_DNA"/>
</dbReference>
<evidence type="ECO:0008006" key="3">
    <source>
        <dbReference type="Google" id="ProtNLM"/>
    </source>
</evidence>
<dbReference type="PANTHER" id="PTHR10762">
    <property type="entry name" value="DIPHTHAMIDE BIOSYNTHESIS PROTEIN"/>
    <property type="match status" value="1"/>
</dbReference>
<dbReference type="InterPro" id="IPR016435">
    <property type="entry name" value="DPH1/DPH2"/>
</dbReference>
<keyword evidence="2" id="KW-1185">Reference proteome</keyword>
<sequence length="113" mass="13175">MDKKNDFKRVCLQFPDHLLPDSVEVSFKLQEALNQTVYIMGDTAYESCCLDFIAASHVNADAIIHYGSICFSQTAENLPYLNIYEKFEINLEEFKERLISFSREKGRSNFSFW</sequence>
<proteinExistence type="predicted"/>
<dbReference type="SFLD" id="SFLDS00032">
    <property type="entry name" value="Radical_SAM_3-amino-3-carboxyp"/>
    <property type="match status" value="1"/>
</dbReference>
<dbReference type="PANTHER" id="PTHR10762:SF2">
    <property type="entry name" value="2-(3-AMINO-3-CARBOXYPROPYL)HISTIDINE SYNTHASE SUBUNIT 2"/>
    <property type="match status" value="1"/>
</dbReference>
<name>A0ABD2MX59_9CUCU</name>
<comment type="caution">
    <text evidence="1">The sequence shown here is derived from an EMBL/GenBank/DDBJ whole genome shotgun (WGS) entry which is preliminary data.</text>
</comment>
<gene>
    <name evidence="1" type="ORF">HHI36_021577</name>
</gene>
<organism evidence="1 2">
    <name type="scientific">Cryptolaemus montrouzieri</name>
    <dbReference type="NCBI Taxonomy" id="559131"/>
    <lineage>
        <taxon>Eukaryota</taxon>
        <taxon>Metazoa</taxon>
        <taxon>Ecdysozoa</taxon>
        <taxon>Arthropoda</taxon>
        <taxon>Hexapoda</taxon>
        <taxon>Insecta</taxon>
        <taxon>Pterygota</taxon>
        <taxon>Neoptera</taxon>
        <taxon>Endopterygota</taxon>
        <taxon>Coleoptera</taxon>
        <taxon>Polyphaga</taxon>
        <taxon>Cucujiformia</taxon>
        <taxon>Coccinelloidea</taxon>
        <taxon>Coccinellidae</taxon>
        <taxon>Scymninae</taxon>
        <taxon>Scymnini</taxon>
        <taxon>Cryptolaemus</taxon>
    </lineage>
</organism>
<evidence type="ECO:0000313" key="1">
    <source>
        <dbReference type="EMBL" id="KAL3271078.1"/>
    </source>
</evidence>
<reference evidence="1 2" key="1">
    <citation type="journal article" date="2021" name="BMC Biol.">
        <title>Horizontally acquired antibacterial genes associated with adaptive radiation of ladybird beetles.</title>
        <authorList>
            <person name="Li H.S."/>
            <person name="Tang X.F."/>
            <person name="Huang Y.H."/>
            <person name="Xu Z.Y."/>
            <person name="Chen M.L."/>
            <person name="Du X.Y."/>
            <person name="Qiu B.Y."/>
            <person name="Chen P.T."/>
            <person name="Zhang W."/>
            <person name="Slipinski A."/>
            <person name="Escalona H.E."/>
            <person name="Waterhouse R.M."/>
            <person name="Zwick A."/>
            <person name="Pang H."/>
        </authorList>
    </citation>
    <scope>NUCLEOTIDE SEQUENCE [LARGE SCALE GENOMIC DNA]</scope>
    <source>
        <strain evidence="1">SYSU2018</strain>
    </source>
</reference>
<protein>
    <recommendedName>
        <fullName evidence="3">2-(3-amino-3-carboxypropyl)histidine synthase subunit 2</fullName>
    </recommendedName>
</protein>
<dbReference type="InterPro" id="IPR042263">
    <property type="entry name" value="DPH1/DPH2_1"/>
</dbReference>
<dbReference type="Proteomes" id="UP001516400">
    <property type="component" value="Unassembled WGS sequence"/>
</dbReference>